<dbReference type="Proteomes" id="UP000240258">
    <property type="component" value="Chromosome"/>
</dbReference>
<protein>
    <submittedName>
        <fullName evidence="2">Uncharacterized protein</fullName>
    </submittedName>
</protein>
<evidence type="ECO:0000313" key="2">
    <source>
        <dbReference type="EMBL" id="AVQ18921.1"/>
    </source>
</evidence>
<dbReference type="GeneID" id="62763337"/>
<sequence>MENIIVYIYNKELELIGQPYVTNYEEFIENPQEFYPIWNEEGMYASKDKLQYPIIDKETNLIREKTQEELKIEGIIVLDDGEYIENGKLIKVEYDEKLGYYKKAWDKENHIWYEGTTHDEFVKMRADKILEYSKLEENKKALENSKFSTQEEIQLIIEKMQELEVEINKIADIVKSL</sequence>
<feature type="coiled-coil region" evidence="1">
    <location>
        <begin position="125"/>
        <end position="152"/>
    </location>
</feature>
<dbReference type="RefSeq" id="WP_005884558.1">
    <property type="nucleotide sequence ID" value="NZ_CP028102.1"/>
</dbReference>
<reference evidence="3" key="1">
    <citation type="journal article" date="2018" name="MSphere">
        <title>Fusobacterium Genomics Using MinION and Illumina Sequencing Enables Genome Completion and Correction.</title>
        <authorList>
            <person name="Todd S.M."/>
            <person name="Settlage R.E."/>
            <person name="Lahmers K.K."/>
            <person name="Slade D.J."/>
        </authorList>
    </citation>
    <scope>NUCLEOTIDE SEQUENCE [LARGE SCALE GENOMIC DNA]</scope>
    <source>
        <strain evidence="3">ATCC 9817</strain>
    </source>
</reference>
<accession>A0ABM6TVW5</accession>
<gene>
    <name evidence="2" type="ORF">C4N19_07355</name>
</gene>
<name>A0ABM6TVW5_FUSMR</name>
<keyword evidence="3" id="KW-1185">Reference proteome</keyword>
<dbReference type="EMBL" id="CP028102">
    <property type="protein sequence ID" value="AVQ18921.1"/>
    <property type="molecule type" value="Genomic_DNA"/>
</dbReference>
<evidence type="ECO:0000313" key="3">
    <source>
        <dbReference type="Proteomes" id="UP000240258"/>
    </source>
</evidence>
<evidence type="ECO:0000256" key="1">
    <source>
        <dbReference type="SAM" id="Coils"/>
    </source>
</evidence>
<proteinExistence type="predicted"/>
<keyword evidence="1" id="KW-0175">Coiled coil</keyword>
<organism evidence="2 3">
    <name type="scientific">Fusobacterium mortiferum ATCC 9817</name>
    <dbReference type="NCBI Taxonomy" id="469616"/>
    <lineage>
        <taxon>Bacteria</taxon>
        <taxon>Fusobacteriati</taxon>
        <taxon>Fusobacteriota</taxon>
        <taxon>Fusobacteriia</taxon>
        <taxon>Fusobacteriales</taxon>
        <taxon>Fusobacteriaceae</taxon>
        <taxon>Fusobacterium</taxon>
    </lineage>
</organism>